<sequence length="491" mass="55514">MKSSKRVSTFNWDTVFAIPISKVNNIIKEEKSSPTSFNLKDEYNDFSGKFGDWQIVTGGDGNSIRFNIPILNFKTNINDDFLKVIFGFESADLEVQVKLNYLPHDEFLNTSSKERLYDLKIRTETSSSLDPVVIGNSLKNIKGAFHEKLEQNLFIDIIDILTETSMRQIVTWLRLNLREFNHIFNVVNLNLYIDKEEPWSWCKPSYIDYAYADIEGNLDKSLLGVLCMTGGRKGGIEHPQKLDSNVIPEDSESGFLISEERFLKEVLLPTLPKKFTNSSVDDYEIINSNNESGKYKYTLRLKDNKSIELDKVKAEGNEYTPTMKSLELNLIEDTMKLETYVETPITLGVTAYCRTINEYRIVLSKNKKGEQTLDYEEVRKPTILKGTINEGSIFPWIIAVLEIISLAILSTITSGATLLIAGIVVSLILGILSFTPQMLESWNVTTSPSIDLLLKNTTSQIVWKSSDIFKLNSASLVGPLRLGGSFSLKEV</sequence>
<feature type="transmembrane region" description="Helical" evidence="3">
    <location>
        <begin position="393"/>
        <end position="412"/>
    </location>
</feature>
<feature type="transmembrane region" description="Helical" evidence="3">
    <location>
        <begin position="418"/>
        <end position="435"/>
    </location>
</feature>
<evidence type="ECO:0000259" key="4">
    <source>
        <dbReference type="Pfam" id="PF06597"/>
    </source>
</evidence>
<evidence type="ECO:0000313" key="5">
    <source>
        <dbReference type="EMBL" id="MDC4242493.1"/>
    </source>
</evidence>
<dbReference type="Proteomes" id="UP001141183">
    <property type="component" value="Unassembled WGS sequence"/>
</dbReference>
<evidence type="ECO:0000256" key="3">
    <source>
        <dbReference type="SAM" id="Phobius"/>
    </source>
</evidence>
<dbReference type="AlphaFoldDB" id="A0A9X3XNR9"/>
<evidence type="ECO:0000256" key="2">
    <source>
        <dbReference type="ARBA" id="ARBA00035010"/>
    </source>
</evidence>
<evidence type="ECO:0000256" key="1">
    <source>
        <dbReference type="ARBA" id="ARBA00023026"/>
    </source>
</evidence>
<keyword evidence="1" id="KW-0843">Virulence</keyword>
<dbReference type="EMBL" id="JAMRYU010000035">
    <property type="protein sequence ID" value="MDC4242493.1"/>
    <property type="molecule type" value="Genomic_DNA"/>
</dbReference>
<comment type="caution">
    <text evidence="5">The sequence shown here is derived from an EMBL/GenBank/DDBJ whole genome shotgun (WGS) entry which is preliminary data.</text>
</comment>
<reference evidence="5" key="1">
    <citation type="submission" date="2022-05" db="EMBL/GenBank/DDBJ databases">
        <title>Draft genome sequence of Clostridium tertium strain CP3 isolated from Peru.</title>
        <authorList>
            <person name="Hurtado R."/>
            <person name="Lima L."/>
            <person name="Sousa T."/>
            <person name="Jaiswal A.K."/>
            <person name="Tiwari S."/>
            <person name="Maturrano L."/>
            <person name="Brenig B."/>
            <person name="Azevedo V."/>
        </authorList>
    </citation>
    <scope>NUCLEOTIDE SEQUENCE</scope>
    <source>
        <strain evidence="5">CP3</strain>
    </source>
</reference>
<organism evidence="5 6">
    <name type="scientific">Clostridium tertium</name>
    <dbReference type="NCBI Taxonomy" id="1559"/>
    <lineage>
        <taxon>Bacteria</taxon>
        <taxon>Bacillati</taxon>
        <taxon>Bacillota</taxon>
        <taxon>Clostridia</taxon>
        <taxon>Eubacteriales</taxon>
        <taxon>Clostridiaceae</taxon>
        <taxon>Clostridium</taxon>
    </lineage>
</organism>
<keyword evidence="6" id="KW-1185">Reference proteome</keyword>
<keyword evidence="3" id="KW-0812">Transmembrane</keyword>
<feature type="domain" description="Protein OrfX2/OrfX3/P47" evidence="4">
    <location>
        <begin position="9"/>
        <end position="484"/>
    </location>
</feature>
<evidence type="ECO:0000313" key="6">
    <source>
        <dbReference type="Proteomes" id="UP001141183"/>
    </source>
</evidence>
<keyword evidence="3" id="KW-1133">Transmembrane helix</keyword>
<protein>
    <submittedName>
        <fullName evidence="5">TULIP family P47-like protein</fullName>
    </submittedName>
</protein>
<dbReference type="RefSeq" id="WP_272470802.1">
    <property type="nucleotide sequence ID" value="NZ_JAMRYU010000035.1"/>
</dbReference>
<dbReference type="InterPro" id="IPR010567">
    <property type="entry name" value="OrfX2/OrfX3/P47"/>
</dbReference>
<keyword evidence="3" id="KW-0472">Membrane</keyword>
<accession>A0A9X3XNR9</accession>
<dbReference type="Pfam" id="PF06597">
    <property type="entry name" value="Clostridium_P47"/>
    <property type="match status" value="1"/>
</dbReference>
<proteinExistence type="inferred from homology"/>
<comment type="similarity">
    <text evidence="2">Belongs to the TULIP P47 family.</text>
</comment>
<name>A0A9X3XNR9_9CLOT</name>
<gene>
    <name evidence="5" type="ORF">NE398_20385</name>
</gene>